<evidence type="ECO:0000259" key="1">
    <source>
        <dbReference type="Pfam" id="PF13524"/>
    </source>
</evidence>
<dbReference type="SUPFAM" id="SSF53756">
    <property type="entry name" value="UDP-Glycosyltransferase/glycogen phosphorylase"/>
    <property type="match status" value="1"/>
</dbReference>
<sequence>MPSVSILVVIEAEIATTHLIEQVLKACKPHGISYTVQFLDKLQSSDFDSNTLPLFVRCGDPRAFTWAQALVDAGRPYLFYIDDNFWRILGDSSLAQYYRHPIIRRSLEFIVSNANAVITNSSELSKFLLRFNKRISVLPTFFDFSLIENVTPLSDERVRIGFAGSPSRVDDLELVSSLIEPVLTEFPQAIFEFAGTLPKGIKPSERIVFFPHTQDYNSYIRFQAARNWAIGLAPLKDHEANRNKTDNKYREYGACGCVGIYSDISPYRDVVRNSVTGLLVENTRSAWLEAVTYLLAHPARRAALAHSAFDDVKARYDISHVSTVWAEFFTNLAGQFPLAARPLGGQISRLRRLRWRLDRTRLNLSIVYHEGGVP</sequence>
<evidence type="ECO:0000313" key="2">
    <source>
        <dbReference type="EMBL" id="NGX99085.1"/>
    </source>
</evidence>
<organism evidence="2 3">
    <name type="scientific">Candidatus Afipia apatlaquensis</name>
    <dbReference type="NCBI Taxonomy" id="2712852"/>
    <lineage>
        <taxon>Bacteria</taxon>
        <taxon>Pseudomonadati</taxon>
        <taxon>Pseudomonadota</taxon>
        <taxon>Alphaproteobacteria</taxon>
        <taxon>Hyphomicrobiales</taxon>
        <taxon>Nitrobacteraceae</taxon>
        <taxon>Afipia</taxon>
    </lineage>
</organism>
<keyword evidence="3" id="KW-1185">Reference proteome</keyword>
<dbReference type="Proteomes" id="UP000480266">
    <property type="component" value="Unassembled WGS sequence"/>
</dbReference>
<protein>
    <submittedName>
        <fullName evidence="2">Glycosyltransferase family 4 protein</fullName>
    </submittedName>
</protein>
<proteinExistence type="predicted"/>
<evidence type="ECO:0000313" key="3">
    <source>
        <dbReference type="Proteomes" id="UP000480266"/>
    </source>
</evidence>
<name>A0A7C9RJJ7_9BRAD</name>
<dbReference type="Pfam" id="PF13524">
    <property type="entry name" value="Glyco_trans_1_2"/>
    <property type="match status" value="1"/>
</dbReference>
<dbReference type="AlphaFoldDB" id="A0A7C9RJJ7"/>
<gene>
    <name evidence="2" type="ORF">G4V63_28950</name>
</gene>
<dbReference type="InterPro" id="IPR055259">
    <property type="entry name" value="YkvP/CgeB_Glyco_trans-like"/>
</dbReference>
<feature type="non-terminal residue" evidence="2">
    <location>
        <position position="374"/>
    </location>
</feature>
<feature type="domain" description="Spore protein YkvP/CgeB glycosyl transferase-like" evidence="1">
    <location>
        <begin position="216"/>
        <end position="322"/>
    </location>
</feature>
<reference evidence="2" key="1">
    <citation type="submission" date="2020-02" db="EMBL/GenBank/DDBJ databases">
        <title>Draft genome sequence of Candidatus Afipia apatlaquensis IBT-C3, a potential strain for decolorization of textile dyes.</title>
        <authorList>
            <person name="Sanchez-Reyes A."/>
            <person name="Breton-Deval L."/>
            <person name="Mangelson H."/>
            <person name="Sanchez-Flores A."/>
        </authorList>
    </citation>
    <scope>NUCLEOTIDE SEQUENCE [LARGE SCALE GENOMIC DNA]</scope>
    <source>
        <strain evidence="2">IBT-C3</strain>
    </source>
</reference>
<dbReference type="EMBL" id="JAAMRR010001476">
    <property type="protein sequence ID" value="NGX99085.1"/>
    <property type="molecule type" value="Genomic_DNA"/>
</dbReference>
<comment type="caution">
    <text evidence="2">The sequence shown here is derived from an EMBL/GenBank/DDBJ whole genome shotgun (WGS) entry which is preliminary data.</text>
</comment>
<dbReference type="Gene3D" id="3.40.50.2000">
    <property type="entry name" value="Glycogen Phosphorylase B"/>
    <property type="match status" value="1"/>
</dbReference>
<accession>A0A7C9RJJ7</accession>
<dbReference type="GO" id="GO:0016740">
    <property type="term" value="F:transferase activity"/>
    <property type="evidence" value="ECO:0007669"/>
    <property type="project" value="UniProtKB-KW"/>
</dbReference>